<proteinExistence type="predicted"/>
<dbReference type="EMBL" id="OZ020111">
    <property type="protein sequence ID" value="CAK9264046.1"/>
    <property type="molecule type" value="Genomic_DNA"/>
</dbReference>
<gene>
    <name evidence="1" type="ORF">CSSPJE1EN1_LOCUS9524</name>
</gene>
<keyword evidence="2" id="KW-1185">Reference proteome</keyword>
<organism evidence="1 2">
    <name type="scientific">Sphagnum jensenii</name>
    <dbReference type="NCBI Taxonomy" id="128206"/>
    <lineage>
        <taxon>Eukaryota</taxon>
        <taxon>Viridiplantae</taxon>
        <taxon>Streptophyta</taxon>
        <taxon>Embryophyta</taxon>
        <taxon>Bryophyta</taxon>
        <taxon>Sphagnophytina</taxon>
        <taxon>Sphagnopsida</taxon>
        <taxon>Sphagnales</taxon>
        <taxon>Sphagnaceae</taxon>
        <taxon>Sphagnum</taxon>
    </lineage>
</organism>
<protein>
    <submittedName>
        <fullName evidence="1">Uncharacterized protein</fullName>
    </submittedName>
</protein>
<name>A0ABP0WCY8_9BRYO</name>
<accession>A0ABP0WCY8</accession>
<evidence type="ECO:0000313" key="2">
    <source>
        <dbReference type="Proteomes" id="UP001497444"/>
    </source>
</evidence>
<dbReference type="Proteomes" id="UP001497444">
    <property type="component" value="Chromosome 16"/>
</dbReference>
<evidence type="ECO:0000313" key="1">
    <source>
        <dbReference type="EMBL" id="CAK9264046.1"/>
    </source>
</evidence>
<reference evidence="1" key="1">
    <citation type="submission" date="2024-02" db="EMBL/GenBank/DDBJ databases">
        <authorList>
            <consortium name="ELIXIR-Norway"/>
            <consortium name="Elixir Norway"/>
        </authorList>
    </citation>
    <scope>NUCLEOTIDE SEQUENCE</scope>
</reference>
<sequence length="129" mass="14051">MDINRFIQELLEEDTTRTRSSSVLSAQILLKAAIRDIPQAPSRQTTVEVHQAALSVSAQTPLCPATLSGSPRGPHFLASWNRPHSPGSPRHYSRGDFPGFPLWAHFPEPPAAATSIVSLEGPEIKGRFS</sequence>